<accession>A0A517PNV3</accession>
<protein>
    <submittedName>
        <fullName evidence="1">Uncharacterized protein</fullName>
    </submittedName>
</protein>
<dbReference type="EMBL" id="CP036266">
    <property type="protein sequence ID" value="QDT21055.1"/>
    <property type="molecule type" value="Genomic_DNA"/>
</dbReference>
<dbReference type="AlphaFoldDB" id="A0A517PNV3"/>
<organism evidence="1 2">
    <name type="scientific">Gimesia chilikensis</name>
    <dbReference type="NCBI Taxonomy" id="2605989"/>
    <lineage>
        <taxon>Bacteria</taxon>
        <taxon>Pseudomonadati</taxon>
        <taxon>Planctomycetota</taxon>
        <taxon>Planctomycetia</taxon>
        <taxon>Planctomycetales</taxon>
        <taxon>Planctomycetaceae</taxon>
        <taxon>Gimesia</taxon>
    </lineage>
</organism>
<dbReference type="OrthoDB" id="2654955at2"/>
<dbReference type="Proteomes" id="UP000320421">
    <property type="component" value="Chromosome"/>
</dbReference>
<sequence>MDVFKRINEIVEKTNIDDFRIDSYTGADLLITGSFDFAYYHEVEVEFHEVMYLSLPVLFSNPLFRLASDDEIEVVRKFIAVSDRHTVFCIEAESDASFEKIPFYVVAESVRLREGIVYYYEREHLEENERIADWVKRKS</sequence>
<proteinExistence type="predicted"/>
<keyword evidence="2" id="KW-1185">Reference proteome</keyword>
<dbReference type="RefSeq" id="WP_145184753.1">
    <property type="nucleotide sequence ID" value="NZ_CP036266.1"/>
</dbReference>
<gene>
    <name evidence="1" type="ORF">HG66A1_28480</name>
</gene>
<reference evidence="1 2" key="1">
    <citation type="submission" date="2019-02" db="EMBL/GenBank/DDBJ databases">
        <title>Deep-cultivation of Planctomycetes and their phenomic and genomic characterization uncovers novel biology.</title>
        <authorList>
            <person name="Wiegand S."/>
            <person name="Jogler M."/>
            <person name="Boedeker C."/>
            <person name="Pinto D."/>
            <person name="Vollmers J."/>
            <person name="Rivas-Marin E."/>
            <person name="Kohn T."/>
            <person name="Peeters S.H."/>
            <person name="Heuer A."/>
            <person name="Rast P."/>
            <person name="Oberbeckmann S."/>
            <person name="Bunk B."/>
            <person name="Jeske O."/>
            <person name="Meyerdierks A."/>
            <person name="Storesund J.E."/>
            <person name="Kallscheuer N."/>
            <person name="Luecker S."/>
            <person name="Lage O.M."/>
            <person name="Pohl T."/>
            <person name="Merkel B.J."/>
            <person name="Hornburger P."/>
            <person name="Mueller R.-W."/>
            <person name="Bruemmer F."/>
            <person name="Labrenz M."/>
            <person name="Spormann A.M."/>
            <person name="Op den Camp H."/>
            <person name="Overmann J."/>
            <person name="Amann R."/>
            <person name="Jetten M.S.M."/>
            <person name="Mascher T."/>
            <person name="Medema M.H."/>
            <person name="Devos D.P."/>
            <person name="Kaster A.-K."/>
            <person name="Ovreas L."/>
            <person name="Rohde M."/>
            <person name="Galperin M.Y."/>
            <person name="Jogler C."/>
        </authorList>
    </citation>
    <scope>NUCLEOTIDE SEQUENCE [LARGE SCALE GENOMIC DNA]</scope>
    <source>
        <strain evidence="1 2">HG66A1</strain>
    </source>
</reference>
<evidence type="ECO:0000313" key="1">
    <source>
        <dbReference type="EMBL" id="QDT21055.1"/>
    </source>
</evidence>
<name>A0A517PNV3_9PLAN</name>
<evidence type="ECO:0000313" key="2">
    <source>
        <dbReference type="Proteomes" id="UP000320421"/>
    </source>
</evidence>